<keyword evidence="2" id="KW-1185">Reference proteome</keyword>
<reference evidence="1 2" key="1">
    <citation type="submission" date="2016-11" db="EMBL/GenBank/DDBJ databases">
        <title>Description of two novel members of the family Erysipelotrichaceae: Ileibacterium lipovorans gen. nov., sp. nov. and Dubosiella newyorkensis, gen. nov., sp. nov.</title>
        <authorList>
            <person name="Cox L.M."/>
            <person name="Sohn J."/>
            <person name="Tyrrell K.L."/>
            <person name="Citron D.M."/>
            <person name="Lawson P.A."/>
            <person name="Patel N.B."/>
            <person name="Iizumi T."/>
            <person name="Perez-Perez G.I."/>
            <person name="Goldstein E.J."/>
            <person name="Blaser M.J."/>
        </authorList>
    </citation>
    <scope>NUCLEOTIDE SEQUENCE [LARGE SCALE GENOMIC DNA]</scope>
    <source>
        <strain evidence="1 2">NYU-BL-A3</strain>
    </source>
</reference>
<dbReference type="RefSeq" id="WP_075821029.1">
    <property type="nucleotide sequence ID" value="NZ_CAJUTZ010000100.1"/>
</dbReference>
<name>A0A1U7NCV4_9FIRM</name>
<comment type="caution">
    <text evidence="1">The sequence shown here is derived from an EMBL/GenBank/DDBJ whole genome shotgun (WGS) entry which is preliminary data.</text>
</comment>
<protein>
    <submittedName>
        <fullName evidence="1">Uncharacterized protein</fullName>
    </submittedName>
</protein>
<dbReference type="EMBL" id="MPJW01000266">
    <property type="protein sequence ID" value="OLU36574.1"/>
    <property type="molecule type" value="Genomic_DNA"/>
</dbReference>
<evidence type="ECO:0000313" key="2">
    <source>
        <dbReference type="Proteomes" id="UP000186341"/>
    </source>
</evidence>
<dbReference type="GeneID" id="82203880"/>
<accession>A0A1U7NCV4</accession>
<proteinExistence type="predicted"/>
<evidence type="ECO:0000313" key="1">
    <source>
        <dbReference type="EMBL" id="OLU36574.1"/>
    </source>
</evidence>
<organism evidence="1 2">
    <name type="scientific">Ileibacterium valens</name>
    <dbReference type="NCBI Taxonomy" id="1862668"/>
    <lineage>
        <taxon>Bacteria</taxon>
        <taxon>Bacillati</taxon>
        <taxon>Bacillota</taxon>
        <taxon>Erysipelotrichia</taxon>
        <taxon>Erysipelotrichales</taxon>
        <taxon>Erysipelotrichaceae</taxon>
        <taxon>Ileibacterium</taxon>
    </lineage>
</organism>
<sequence>MFIRGYEWGILHNLIGKKAQAVILPDWDDNENSNQAVLVLSDEQGIVIDSCFREHAPTETIGDYPQLRVRVIDSIPDEIKQREKKIDLNEYGEIIRTVKIVNEEVDSPSDIARYTKAIHIEFSGDRDVTITRETFRSPQLHVFEKGDWEGEVINKRDPYASRQILSF</sequence>
<dbReference type="Proteomes" id="UP000186341">
    <property type="component" value="Unassembled WGS sequence"/>
</dbReference>
<dbReference type="OrthoDB" id="9967741at2"/>
<dbReference type="AlphaFoldDB" id="A0A1U7NCV4"/>
<gene>
    <name evidence="1" type="ORF">BO222_12155</name>
</gene>